<dbReference type="AlphaFoldDB" id="A0A933DS67"/>
<gene>
    <name evidence="1" type="ORF">HY473_02240</name>
</gene>
<evidence type="ECO:0000313" key="2">
    <source>
        <dbReference type="Proteomes" id="UP000756703"/>
    </source>
</evidence>
<name>A0A933DS67_9BACT</name>
<accession>A0A933DS67</accession>
<evidence type="ECO:0000313" key="1">
    <source>
        <dbReference type="EMBL" id="MBI4132880.1"/>
    </source>
</evidence>
<reference evidence="1" key="1">
    <citation type="submission" date="2020-07" db="EMBL/GenBank/DDBJ databases">
        <title>Huge and variable diversity of episymbiotic CPR bacteria and DPANN archaea in groundwater ecosystems.</title>
        <authorList>
            <person name="He C.Y."/>
            <person name="Keren R."/>
            <person name="Whittaker M."/>
            <person name="Farag I.F."/>
            <person name="Doudna J."/>
            <person name="Cate J.H.D."/>
            <person name="Banfield J.F."/>
        </authorList>
    </citation>
    <scope>NUCLEOTIDE SEQUENCE</scope>
    <source>
        <strain evidence="1">NC_groundwater_1225_Ag_S-0.1um_56_177</strain>
    </source>
</reference>
<sequence>MKMSSRRKFWLLTLLVAVLLAFALGAGIAGVEYVRRAWWELAASRAEIERLAGEREAVTAAGRALVELSEDEALIRASFATPADALPFIESIEGLGRRSGVRAELSIAGGKGDPEEYSLAATGPFRSVFMFFKHLESLPFLTQLSNAELQRSESMRSDSTEPTVRFTVTVRIVTPGEKP</sequence>
<dbReference type="EMBL" id="JACQMI010000013">
    <property type="protein sequence ID" value="MBI4132880.1"/>
    <property type="molecule type" value="Genomic_DNA"/>
</dbReference>
<organism evidence="1 2">
    <name type="scientific">Candidatus Sungiibacteriota bacterium</name>
    <dbReference type="NCBI Taxonomy" id="2750080"/>
    <lineage>
        <taxon>Bacteria</taxon>
        <taxon>Candidatus Sungiibacteriota</taxon>
    </lineage>
</organism>
<proteinExistence type="predicted"/>
<comment type="caution">
    <text evidence="1">The sequence shown here is derived from an EMBL/GenBank/DDBJ whole genome shotgun (WGS) entry which is preliminary data.</text>
</comment>
<dbReference type="Proteomes" id="UP000756703">
    <property type="component" value="Unassembled WGS sequence"/>
</dbReference>
<protein>
    <submittedName>
        <fullName evidence="1">Uncharacterized protein</fullName>
    </submittedName>
</protein>